<organism evidence="1 2">
    <name type="scientific">Catharanthus roseus</name>
    <name type="common">Madagascar periwinkle</name>
    <name type="synonym">Vinca rosea</name>
    <dbReference type="NCBI Taxonomy" id="4058"/>
    <lineage>
        <taxon>Eukaryota</taxon>
        <taxon>Viridiplantae</taxon>
        <taxon>Streptophyta</taxon>
        <taxon>Embryophyta</taxon>
        <taxon>Tracheophyta</taxon>
        <taxon>Spermatophyta</taxon>
        <taxon>Magnoliopsida</taxon>
        <taxon>eudicotyledons</taxon>
        <taxon>Gunneridae</taxon>
        <taxon>Pentapetalae</taxon>
        <taxon>asterids</taxon>
        <taxon>lamiids</taxon>
        <taxon>Gentianales</taxon>
        <taxon>Apocynaceae</taxon>
        <taxon>Rauvolfioideae</taxon>
        <taxon>Vinceae</taxon>
        <taxon>Catharanthinae</taxon>
        <taxon>Catharanthus</taxon>
    </lineage>
</organism>
<sequence length="162" mass="18460">MSREEVLDDDGEEEGELFNKFEKFSFLLVQIGGFLSVKLLLFSFFVALPIRFLSVSLRSLSNGYCKNQKLENGGEIYSILQKKVPSMVSKPPYIKDGLNSCFVIRGHSGKHKDKFYFSWSKENIGEGRASLEATAVERISIKNLKMGLLWQFGIDFQILYVV</sequence>
<comment type="caution">
    <text evidence="1">The sequence shown here is derived from an EMBL/GenBank/DDBJ whole genome shotgun (WGS) entry which is preliminary data.</text>
</comment>
<proteinExistence type="predicted"/>
<protein>
    <submittedName>
        <fullName evidence="1">Uncharacterized protein</fullName>
    </submittedName>
</protein>
<reference evidence="2" key="1">
    <citation type="journal article" date="2023" name="Nat. Plants">
        <title>Single-cell RNA sequencing provides a high-resolution roadmap for understanding the multicellular compartmentation of specialized metabolism.</title>
        <authorList>
            <person name="Sun S."/>
            <person name="Shen X."/>
            <person name="Li Y."/>
            <person name="Li Y."/>
            <person name="Wang S."/>
            <person name="Li R."/>
            <person name="Zhang H."/>
            <person name="Shen G."/>
            <person name="Guo B."/>
            <person name="Wei J."/>
            <person name="Xu J."/>
            <person name="St-Pierre B."/>
            <person name="Chen S."/>
            <person name="Sun C."/>
        </authorList>
    </citation>
    <scope>NUCLEOTIDE SEQUENCE [LARGE SCALE GENOMIC DNA]</scope>
</reference>
<accession>A0ACC0C923</accession>
<gene>
    <name evidence="1" type="ORF">M9H77_02612</name>
</gene>
<name>A0ACC0C923_CATRO</name>
<dbReference type="EMBL" id="CM044701">
    <property type="protein sequence ID" value="KAI5681385.1"/>
    <property type="molecule type" value="Genomic_DNA"/>
</dbReference>
<evidence type="ECO:0000313" key="1">
    <source>
        <dbReference type="EMBL" id="KAI5681385.1"/>
    </source>
</evidence>
<keyword evidence="2" id="KW-1185">Reference proteome</keyword>
<evidence type="ECO:0000313" key="2">
    <source>
        <dbReference type="Proteomes" id="UP001060085"/>
    </source>
</evidence>
<dbReference type="Proteomes" id="UP001060085">
    <property type="component" value="Linkage Group LG01"/>
</dbReference>